<proteinExistence type="predicted"/>
<dbReference type="RefSeq" id="WP_388004648.1">
    <property type="nucleotide sequence ID" value="NZ_JBHUEE010000003.1"/>
</dbReference>
<dbReference type="Proteomes" id="UP001597277">
    <property type="component" value="Unassembled WGS sequence"/>
</dbReference>
<organism evidence="1 2">
    <name type="scientific">Georgenia deserti</name>
    <dbReference type="NCBI Taxonomy" id="2093781"/>
    <lineage>
        <taxon>Bacteria</taxon>
        <taxon>Bacillati</taxon>
        <taxon>Actinomycetota</taxon>
        <taxon>Actinomycetes</taxon>
        <taxon>Micrococcales</taxon>
        <taxon>Bogoriellaceae</taxon>
        <taxon>Georgenia</taxon>
    </lineage>
</organism>
<gene>
    <name evidence="1" type="ORF">ACFSE6_07865</name>
</gene>
<name>A0ABW4L6M8_9MICO</name>
<keyword evidence="2" id="KW-1185">Reference proteome</keyword>
<dbReference type="EMBL" id="JBHUEE010000003">
    <property type="protein sequence ID" value="MFD1717746.1"/>
    <property type="molecule type" value="Genomic_DNA"/>
</dbReference>
<protein>
    <recommendedName>
        <fullName evidence="3">DUF2867 domain-containing protein</fullName>
    </recommendedName>
</protein>
<evidence type="ECO:0008006" key="3">
    <source>
        <dbReference type="Google" id="ProtNLM"/>
    </source>
</evidence>
<sequence>MSRVSAAVGVDDVPATTLALTPVANPGYADEFTLDLPGAASATAEAWARAMFGDTPDAAERFIFRTLLRLRLAPGPSRDTVAGFVITDRAPESIRLMAHSPLLTTHLVIQVSVDGASLATVMDYHRRRGRVTWTVVSLVHRRLAPGLLREAARTVLGQ</sequence>
<evidence type="ECO:0000313" key="2">
    <source>
        <dbReference type="Proteomes" id="UP001597277"/>
    </source>
</evidence>
<evidence type="ECO:0000313" key="1">
    <source>
        <dbReference type="EMBL" id="MFD1717746.1"/>
    </source>
</evidence>
<comment type="caution">
    <text evidence="1">The sequence shown here is derived from an EMBL/GenBank/DDBJ whole genome shotgun (WGS) entry which is preliminary data.</text>
</comment>
<accession>A0ABW4L6M8</accession>
<reference evidence="2" key="1">
    <citation type="journal article" date="2019" name="Int. J. Syst. Evol. Microbiol.">
        <title>The Global Catalogue of Microorganisms (GCM) 10K type strain sequencing project: providing services to taxonomists for standard genome sequencing and annotation.</title>
        <authorList>
            <consortium name="The Broad Institute Genomics Platform"/>
            <consortium name="The Broad Institute Genome Sequencing Center for Infectious Disease"/>
            <person name="Wu L."/>
            <person name="Ma J."/>
        </authorList>
    </citation>
    <scope>NUCLEOTIDE SEQUENCE [LARGE SCALE GENOMIC DNA]</scope>
    <source>
        <strain evidence="2">JCM 17130</strain>
    </source>
</reference>